<evidence type="ECO:0000313" key="2">
    <source>
        <dbReference type="EMBL" id="GGK63073.1"/>
    </source>
</evidence>
<gene>
    <name evidence="2" type="ORF">GCM10007964_02750</name>
</gene>
<feature type="region of interest" description="Disordered" evidence="1">
    <location>
        <begin position="22"/>
        <end position="41"/>
    </location>
</feature>
<keyword evidence="3" id="KW-1185">Reference proteome</keyword>
<reference evidence="2" key="1">
    <citation type="journal article" date="2014" name="Int. J. Syst. Evol. Microbiol.">
        <title>Complete genome sequence of Corynebacterium casei LMG S-19264T (=DSM 44701T), isolated from a smear-ripened cheese.</title>
        <authorList>
            <consortium name="US DOE Joint Genome Institute (JGI-PGF)"/>
            <person name="Walter F."/>
            <person name="Albersmeier A."/>
            <person name="Kalinowski J."/>
            <person name="Ruckert C."/>
        </authorList>
    </citation>
    <scope>NUCLEOTIDE SEQUENCE</scope>
    <source>
        <strain evidence="2">JCM 13064</strain>
    </source>
</reference>
<protein>
    <submittedName>
        <fullName evidence="2">Uncharacterized protein</fullName>
    </submittedName>
</protein>
<evidence type="ECO:0000256" key="1">
    <source>
        <dbReference type="SAM" id="MobiDB-lite"/>
    </source>
</evidence>
<organism evidence="2 3">
    <name type="scientific">Sphaerisporangium melleum</name>
    <dbReference type="NCBI Taxonomy" id="321316"/>
    <lineage>
        <taxon>Bacteria</taxon>
        <taxon>Bacillati</taxon>
        <taxon>Actinomycetota</taxon>
        <taxon>Actinomycetes</taxon>
        <taxon>Streptosporangiales</taxon>
        <taxon>Streptosporangiaceae</taxon>
        <taxon>Sphaerisporangium</taxon>
    </lineage>
</organism>
<dbReference type="EMBL" id="BMNT01000001">
    <property type="protein sequence ID" value="GGK63073.1"/>
    <property type="molecule type" value="Genomic_DNA"/>
</dbReference>
<dbReference type="Proteomes" id="UP000645217">
    <property type="component" value="Unassembled WGS sequence"/>
</dbReference>
<evidence type="ECO:0000313" key="3">
    <source>
        <dbReference type="Proteomes" id="UP000645217"/>
    </source>
</evidence>
<reference evidence="2" key="2">
    <citation type="submission" date="2020-09" db="EMBL/GenBank/DDBJ databases">
        <authorList>
            <person name="Sun Q."/>
            <person name="Ohkuma M."/>
        </authorList>
    </citation>
    <scope>NUCLEOTIDE SEQUENCE</scope>
    <source>
        <strain evidence="2">JCM 13064</strain>
    </source>
</reference>
<proteinExistence type="predicted"/>
<name>A0A917QR62_9ACTN</name>
<dbReference type="AlphaFoldDB" id="A0A917QR62"/>
<accession>A0A917QR62</accession>
<sequence>MATAISPAAAVTDVRWAVTSADASPIKPVVQDTDTSPSTPAKRAFLRANMMTSKKSEK</sequence>
<comment type="caution">
    <text evidence="2">The sequence shown here is derived from an EMBL/GenBank/DDBJ whole genome shotgun (WGS) entry which is preliminary data.</text>
</comment>